<dbReference type="SUPFAM" id="SSF81383">
    <property type="entry name" value="F-box domain"/>
    <property type="match status" value="1"/>
</dbReference>
<dbReference type="Pfam" id="PF12937">
    <property type="entry name" value="F-box-like"/>
    <property type="match status" value="1"/>
</dbReference>
<accession>A0A165MTV1</accession>
<dbReference type="AlphaFoldDB" id="A0A165MTV1"/>
<evidence type="ECO:0000259" key="1">
    <source>
        <dbReference type="SMART" id="SM00256"/>
    </source>
</evidence>
<gene>
    <name evidence="2" type="ORF">EXIGLDRAFT_831285</name>
</gene>
<feature type="domain" description="F-box" evidence="1">
    <location>
        <begin position="22"/>
        <end position="62"/>
    </location>
</feature>
<protein>
    <recommendedName>
        <fullName evidence="1">F-box domain-containing protein</fullName>
    </recommendedName>
</protein>
<sequence>MSNIFLDRTEPHIFSMSLSTRLPPELWCAVWEGMPLKDRVAVSHVCRYWRDISVHCPTLWQHLEFFSTVHGDDCVCELCGTWDDSDAASPVDDEPRVQVFVRNPGPPPGWNNFCLIIHLVARSCALPLYFTMDVGPFFTDLELIDDLGVNLAAEGASDRIVSITAVFDDPSALKCLLGGMKHLPALQYLNAERASYPPVPTAIVDTEHWYRDSDHIDMPSLQAISLTGVGWMSAYQRAGNATFPSLTSVECAFFYPEEVEILLDACPALDKLVIDASAPLSDYSWRLEPGVLSKLDRIPVVRVEGVTSDSEAWAIDNFRGSPSVDLRTGFALQYSEQAIPELGLENITLDLPEVEYFGFTLNGTSSTGGLGANVTLRSSQGPLRSLHFSARHFDAVSGLLVKLFDHDCRSIKELLLPYAFISTFIRSAHDQEDVVRPAPDLLTVTDADLDTIAQYLRSAFPCLKVVHFLSRCHDEPQRKSVDVLVTLLRSANSDVRLDRLMIEDVERHETCLCLRIELES</sequence>
<dbReference type="SMART" id="SM00256">
    <property type="entry name" value="FBOX"/>
    <property type="match status" value="1"/>
</dbReference>
<dbReference type="InterPro" id="IPR036047">
    <property type="entry name" value="F-box-like_dom_sf"/>
</dbReference>
<dbReference type="InParanoid" id="A0A165MTV1"/>
<dbReference type="OrthoDB" id="3217549at2759"/>
<evidence type="ECO:0000313" key="2">
    <source>
        <dbReference type="EMBL" id="KZV99745.1"/>
    </source>
</evidence>
<dbReference type="EMBL" id="KV425907">
    <property type="protein sequence ID" value="KZV99745.1"/>
    <property type="molecule type" value="Genomic_DNA"/>
</dbReference>
<dbReference type="Proteomes" id="UP000077266">
    <property type="component" value="Unassembled WGS sequence"/>
</dbReference>
<reference evidence="2 3" key="1">
    <citation type="journal article" date="2016" name="Mol. Biol. Evol.">
        <title>Comparative Genomics of Early-Diverging Mushroom-Forming Fungi Provides Insights into the Origins of Lignocellulose Decay Capabilities.</title>
        <authorList>
            <person name="Nagy L.G."/>
            <person name="Riley R."/>
            <person name="Tritt A."/>
            <person name="Adam C."/>
            <person name="Daum C."/>
            <person name="Floudas D."/>
            <person name="Sun H."/>
            <person name="Yadav J.S."/>
            <person name="Pangilinan J."/>
            <person name="Larsson K.H."/>
            <person name="Matsuura K."/>
            <person name="Barry K."/>
            <person name="Labutti K."/>
            <person name="Kuo R."/>
            <person name="Ohm R.A."/>
            <person name="Bhattacharya S.S."/>
            <person name="Shirouzu T."/>
            <person name="Yoshinaga Y."/>
            <person name="Martin F.M."/>
            <person name="Grigoriev I.V."/>
            <person name="Hibbett D.S."/>
        </authorList>
    </citation>
    <scope>NUCLEOTIDE SEQUENCE [LARGE SCALE GENOMIC DNA]</scope>
    <source>
        <strain evidence="2 3">HHB12029</strain>
    </source>
</reference>
<evidence type="ECO:0000313" key="3">
    <source>
        <dbReference type="Proteomes" id="UP000077266"/>
    </source>
</evidence>
<keyword evidence="3" id="KW-1185">Reference proteome</keyword>
<proteinExistence type="predicted"/>
<dbReference type="Gene3D" id="1.20.1280.50">
    <property type="match status" value="1"/>
</dbReference>
<name>A0A165MTV1_EXIGL</name>
<dbReference type="InterPro" id="IPR001810">
    <property type="entry name" value="F-box_dom"/>
</dbReference>
<organism evidence="2 3">
    <name type="scientific">Exidia glandulosa HHB12029</name>
    <dbReference type="NCBI Taxonomy" id="1314781"/>
    <lineage>
        <taxon>Eukaryota</taxon>
        <taxon>Fungi</taxon>
        <taxon>Dikarya</taxon>
        <taxon>Basidiomycota</taxon>
        <taxon>Agaricomycotina</taxon>
        <taxon>Agaricomycetes</taxon>
        <taxon>Auriculariales</taxon>
        <taxon>Exidiaceae</taxon>
        <taxon>Exidia</taxon>
    </lineage>
</organism>